<evidence type="ECO:0000256" key="1">
    <source>
        <dbReference type="SAM" id="MobiDB-lite"/>
    </source>
</evidence>
<evidence type="ECO:0000313" key="3">
    <source>
        <dbReference type="EMBL" id="CPR08983.1"/>
    </source>
</evidence>
<protein>
    <submittedName>
        <fullName evidence="3">Uncharacterized protein</fullName>
    </submittedName>
</protein>
<evidence type="ECO:0000256" key="2">
    <source>
        <dbReference type="SAM" id="SignalP"/>
    </source>
</evidence>
<dbReference type="Proteomes" id="UP000198875">
    <property type="component" value="Unassembled WGS sequence"/>
</dbReference>
<dbReference type="AlphaFoldDB" id="A0A0U0W629"/>
<gene>
    <name evidence="3" type="ORF">BN971_01408</name>
</gene>
<evidence type="ECO:0000313" key="4">
    <source>
        <dbReference type="Proteomes" id="UP000198875"/>
    </source>
</evidence>
<feature type="signal peptide" evidence="2">
    <location>
        <begin position="1"/>
        <end position="34"/>
    </location>
</feature>
<name>A0A0U0W629_MYCBE</name>
<proteinExistence type="predicted"/>
<reference evidence="3 4" key="1">
    <citation type="submission" date="2015-03" db="EMBL/GenBank/DDBJ databases">
        <authorList>
            <person name="Murphy D."/>
        </authorList>
    </citation>
    <scope>NUCLEOTIDE SEQUENCE [LARGE SCALE GENOMIC DNA]</scope>
    <source>
        <strain evidence="3 4">DSM 44277</strain>
    </source>
</reference>
<keyword evidence="2" id="KW-0732">Signal</keyword>
<feature type="chain" id="PRO_5006703753" evidence="2">
    <location>
        <begin position="35"/>
        <end position="95"/>
    </location>
</feature>
<sequence precursor="true">MKTWSKSPSVRSGITKLMLTGALIAIPMAPTAVGGGVPAMPAGTPNASGPYAVLPADPPSPVPPPPAPPAPAQYNTTGDYYCGSCDGGGGGGGGG</sequence>
<accession>A0A0U0W629</accession>
<dbReference type="EMBL" id="CSTD01000001">
    <property type="protein sequence ID" value="CPR08983.1"/>
    <property type="molecule type" value="Genomic_DNA"/>
</dbReference>
<feature type="region of interest" description="Disordered" evidence="1">
    <location>
        <begin position="41"/>
        <end position="73"/>
    </location>
</feature>
<feature type="compositionally biased region" description="Pro residues" evidence="1">
    <location>
        <begin position="56"/>
        <end position="71"/>
    </location>
</feature>
<organism evidence="3 4">
    <name type="scientific">Mycobacterium bohemicum DSM 44277</name>
    <dbReference type="NCBI Taxonomy" id="1236609"/>
    <lineage>
        <taxon>Bacteria</taxon>
        <taxon>Bacillati</taxon>
        <taxon>Actinomycetota</taxon>
        <taxon>Actinomycetes</taxon>
        <taxon>Mycobacteriales</taxon>
        <taxon>Mycobacteriaceae</taxon>
        <taxon>Mycobacterium</taxon>
    </lineage>
</organism>